<dbReference type="EMBL" id="FNXB01000099">
    <property type="protein sequence ID" value="SEI21900.1"/>
    <property type="molecule type" value="Genomic_DNA"/>
</dbReference>
<evidence type="ECO:0000313" key="4">
    <source>
        <dbReference type="Proteomes" id="UP000183063"/>
    </source>
</evidence>
<dbReference type="Proteomes" id="UP000183063">
    <property type="component" value="Unassembled WGS sequence"/>
</dbReference>
<proteinExistence type="predicted"/>
<dbReference type="STRING" id="501024.RTCCBAU85039_6754"/>
<sequence>MDPTTISRERTVRGLYDAYLQGRKDIAAEMLTEDFTFSSPRDDHIDRTTYFDRCWPDPVPFRDMEIEYLEIVDDEAVVRYRAEKHDGGAFRNMEVLHFRGDRIASVDVYFGRND</sequence>
<dbReference type="OrthoDB" id="4945579at2"/>
<evidence type="ECO:0000313" key="2">
    <source>
        <dbReference type="EMBL" id="SEI21900.1"/>
    </source>
</evidence>
<reference evidence="4" key="3">
    <citation type="submission" date="2016-10" db="EMBL/GenBank/DDBJ databases">
        <authorList>
            <person name="Wibberg D."/>
        </authorList>
    </citation>
    <scope>NUCLEOTIDE SEQUENCE [LARGE SCALE GENOMIC DNA]</scope>
</reference>
<feature type="domain" description="SnoaL-like" evidence="1">
    <location>
        <begin position="12"/>
        <end position="105"/>
    </location>
</feature>
<name>A0A1H8WZC7_9HYPH</name>
<reference evidence="3 5" key="2">
    <citation type="submission" date="2016-10" db="EMBL/GenBank/DDBJ databases">
        <authorList>
            <person name="Varghese N."/>
            <person name="Submissions S."/>
        </authorList>
    </citation>
    <scope>NUCLEOTIDE SEQUENCE [LARGE SCALE GENOMIC DNA]</scope>
    <source>
        <strain evidence="3 5">CGMCC 1.7071</strain>
    </source>
</reference>
<dbReference type="Gene3D" id="3.10.450.50">
    <property type="match status" value="1"/>
</dbReference>
<evidence type="ECO:0000259" key="1">
    <source>
        <dbReference type="Pfam" id="PF12680"/>
    </source>
</evidence>
<organism evidence="2 4">
    <name type="scientific">Rhizobium tibeticum</name>
    <dbReference type="NCBI Taxonomy" id="501024"/>
    <lineage>
        <taxon>Bacteria</taxon>
        <taxon>Pseudomonadati</taxon>
        <taxon>Pseudomonadota</taxon>
        <taxon>Alphaproteobacteria</taxon>
        <taxon>Hyphomicrobiales</taxon>
        <taxon>Rhizobiaceae</taxon>
        <taxon>Rhizobium/Agrobacterium group</taxon>
        <taxon>Rhizobium</taxon>
    </lineage>
</organism>
<dbReference type="Proteomes" id="UP000198939">
    <property type="component" value="Unassembled WGS sequence"/>
</dbReference>
<dbReference type="InterPro" id="IPR032710">
    <property type="entry name" value="NTF2-like_dom_sf"/>
</dbReference>
<dbReference type="EMBL" id="FOCV01000088">
    <property type="protein sequence ID" value="SEP33065.1"/>
    <property type="molecule type" value="Genomic_DNA"/>
</dbReference>
<evidence type="ECO:0000313" key="5">
    <source>
        <dbReference type="Proteomes" id="UP000198939"/>
    </source>
</evidence>
<dbReference type="AlphaFoldDB" id="A0A1H8WZC7"/>
<keyword evidence="5" id="KW-1185">Reference proteome</keyword>
<protein>
    <submittedName>
        <fullName evidence="2">SnoaL-like domain protein</fullName>
    </submittedName>
    <submittedName>
        <fullName evidence="3">SnoaL-like domain-containing protein</fullName>
    </submittedName>
</protein>
<dbReference type="SUPFAM" id="SSF54427">
    <property type="entry name" value="NTF2-like"/>
    <property type="match status" value="1"/>
</dbReference>
<accession>A0A1H8WZC7</accession>
<evidence type="ECO:0000313" key="3">
    <source>
        <dbReference type="EMBL" id="SEP33065.1"/>
    </source>
</evidence>
<gene>
    <name evidence="2" type="ORF">RTCCBAU85039_6754</name>
    <name evidence="3" type="ORF">SAMN05216228_10882</name>
</gene>
<dbReference type="InterPro" id="IPR037401">
    <property type="entry name" value="SnoaL-like"/>
</dbReference>
<dbReference type="RefSeq" id="WP_072382226.1">
    <property type="nucleotide sequence ID" value="NZ_FNXB01000099.1"/>
</dbReference>
<dbReference type="Pfam" id="PF12680">
    <property type="entry name" value="SnoaL_2"/>
    <property type="match status" value="1"/>
</dbReference>
<reference evidence="2" key="1">
    <citation type="submission" date="2016-10" db="EMBL/GenBank/DDBJ databases">
        <authorList>
            <person name="de Groot N.N."/>
        </authorList>
    </citation>
    <scope>NUCLEOTIDE SEQUENCE [LARGE SCALE GENOMIC DNA]</scope>
    <source>
        <strain evidence="2">CCBAU85039</strain>
    </source>
</reference>